<feature type="transmembrane region" description="Helical" evidence="1">
    <location>
        <begin position="12"/>
        <end position="33"/>
    </location>
</feature>
<keyword evidence="1" id="KW-1133">Transmembrane helix</keyword>
<protein>
    <submittedName>
        <fullName evidence="2">Uncharacterized protein</fullName>
    </submittedName>
</protein>
<gene>
    <name evidence="2" type="primary">NCL1_16877</name>
    <name evidence="2" type="ORF">TNCT_735031</name>
</gene>
<accession>A0A8X6K7U7</accession>
<evidence type="ECO:0000313" key="3">
    <source>
        <dbReference type="Proteomes" id="UP000887116"/>
    </source>
</evidence>
<keyword evidence="1" id="KW-0812">Transmembrane</keyword>
<organism evidence="2 3">
    <name type="scientific">Trichonephila clavata</name>
    <name type="common">Joro spider</name>
    <name type="synonym">Nephila clavata</name>
    <dbReference type="NCBI Taxonomy" id="2740835"/>
    <lineage>
        <taxon>Eukaryota</taxon>
        <taxon>Metazoa</taxon>
        <taxon>Ecdysozoa</taxon>
        <taxon>Arthropoda</taxon>
        <taxon>Chelicerata</taxon>
        <taxon>Arachnida</taxon>
        <taxon>Araneae</taxon>
        <taxon>Araneomorphae</taxon>
        <taxon>Entelegynae</taxon>
        <taxon>Araneoidea</taxon>
        <taxon>Nephilidae</taxon>
        <taxon>Trichonephila</taxon>
    </lineage>
</organism>
<feature type="transmembrane region" description="Helical" evidence="1">
    <location>
        <begin position="74"/>
        <end position="94"/>
    </location>
</feature>
<evidence type="ECO:0000256" key="1">
    <source>
        <dbReference type="SAM" id="Phobius"/>
    </source>
</evidence>
<dbReference type="EMBL" id="BMAO01020522">
    <property type="protein sequence ID" value="GFQ67970.1"/>
    <property type="molecule type" value="Genomic_DNA"/>
</dbReference>
<comment type="caution">
    <text evidence="2">The sequence shown here is derived from an EMBL/GenBank/DDBJ whole genome shotgun (WGS) entry which is preliminary data.</text>
</comment>
<keyword evidence="1" id="KW-0472">Membrane</keyword>
<feature type="transmembrane region" description="Helical" evidence="1">
    <location>
        <begin position="45"/>
        <end position="62"/>
    </location>
</feature>
<dbReference type="AlphaFoldDB" id="A0A8X6K7U7"/>
<feature type="transmembrane region" description="Helical" evidence="1">
    <location>
        <begin position="106"/>
        <end position="126"/>
    </location>
</feature>
<name>A0A8X6K7U7_TRICU</name>
<reference evidence="2" key="1">
    <citation type="submission" date="2020-07" db="EMBL/GenBank/DDBJ databases">
        <title>Multicomponent nature underlies the extraordinary mechanical properties of spider dragline silk.</title>
        <authorList>
            <person name="Kono N."/>
            <person name="Nakamura H."/>
            <person name="Mori M."/>
            <person name="Yoshida Y."/>
            <person name="Ohtoshi R."/>
            <person name="Malay A.D."/>
            <person name="Moran D.A.P."/>
            <person name="Tomita M."/>
            <person name="Numata K."/>
            <person name="Arakawa K."/>
        </authorList>
    </citation>
    <scope>NUCLEOTIDE SEQUENCE</scope>
</reference>
<sequence length="255" mass="29479">MSNEDGSETCLAYCLRSLKFLLLLFLTYGYYYALESHGFDLGEKIFITNLIVCAVNLVIFISRSYHLDYYHHKWIFLLLLHCYCRVLIFFGINVNGLQRHAAVSMFLKILTISDLTSTLGGLYIIYSWISRSVIRTAFPLFGYWTGLTYVNKECPRRTAVESFGRFIPGNDRRLFSAIRIPFSSLQFSTSLQNQVAYALLGLCYRLHSVLNYLCTMLQENEVELNGNPMKTKRPKRTAAKIKRTKLIGEKVKRLN</sequence>
<keyword evidence="3" id="KW-1185">Reference proteome</keyword>
<proteinExistence type="predicted"/>
<dbReference type="Proteomes" id="UP000887116">
    <property type="component" value="Unassembled WGS sequence"/>
</dbReference>
<dbReference type="OrthoDB" id="10470573at2759"/>
<evidence type="ECO:0000313" key="2">
    <source>
        <dbReference type="EMBL" id="GFQ67970.1"/>
    </source>
</evidence>